<proteinExistence type="predicted"/>
<keyword evidence="2" id="KW-0067">ATP-binding</keyword>
<sequence length="241" mass="25992">MLDVGSALVPKILRTTFNGIKSSADMALNEQIRQTVISVPNHIDDDMRVTIERAAKLAGYSPTISNLEDPSLKHTDAVGLAYSLDVPEALGRISVLVDYNEGSLEFWIVNNGMVGKPKGHVIFPELGVLAIVDEAADMYFLTVQRRIENSLRKHLVDGDGKPVGLRAVVLAGDASKKGMDVMKDVLVMVFEGLGYEGALGLVKDSVDTLYVGAVGAAMRGRDMVREPERFARKASGGHGEL</sequence>
<dbReference type="GO" id="GO:0005524">
    <property type="term" value="F:ATP binding"/>
    <property type="evidence" value="ECO:0007669"/>
    <property type="project" value="UniProtKB-KW"/>
</dbReference>
<evidence type="ECO:0000313" key="4">
    <source>
        <dbReference type="Proteomes" id="UP001276659"/>
    </source>
</evidence>
<dbReference type="Pfam" id="PF00012">
    <property type="entry name" value="HSP70"/>
    <property type="match status" value="1"/>
</dbReference>
<protein>
    <submittedName>
        <fullName evidence="3">Uncharacterized protein</fullName>
    </submittedName>
</protein>
<evidence type="ECO:0000256" key="1">
    <source>
        <dbReference type="ARBA" id="ARBA00022741"/>
    </source>
</evidence>
<dbReference type="GO" id="GO:0140662">
    <property type="term" value="F:ATP-dependent protein folding chaperone"/>
    <property type="evidence" value="ECO:0007669"/>
    <property type="project" value="InterPro"/>
</dbReference>
<keyword evidence="4" id="KW-1185">Reference proteome</keyword>
<dbReference type="EMBL" id="JASNWA010000008">
    <property type="protein sequence ID" value="KAK3171650.1"/>
    <property type="molecule type" value="Genomic_DNA"/>
</dbReference>
<reference evidence="3" key="1">
    <citation type="submission" date="2022-11" db="EMBL/GenBank/DDBJ databases">
        <title>Chromosomal genome sequence assembly and mating type (MAT) locus characterization of the leprose asexual lichenized fungus Lepraria neglecta (Nyl.) Erichsen.</title>
        <authorList>
            <person name="Allen J.L."/>
            <person name="Pfeffer B."/>
        </authorList>
    </citation>
    <scope>NUCLEOTIDE SEQUENCE</scope>
    <source>
        <strain evidence="3">Allen 5258</strain>
    </source>
</reference>
<dbReference type="AlphaFoldDB" id="A0AAD9Z4U4"/>
<dbReference type="Proteomes" id="UP001276659">
    <property type="component" value="Unassembled WGS sequence"/>
</dbReference>
<name>A0AAD9Z4U4_9LECA</name>
<evidence type="ECO:0000313" key="3">
    <source>
        <dbReference type="EMBL" id="KAK3171650.1"/>
    </source>
</evidence>
<dbReference type="InterPro" id="IPR013126">
    <property type="entry name" value="Hsp_70_fam"/>
</dbReference>
<dbReference type="Gene3D" id="3.30.420.40">
    <property type="match status" value="2"/>
</dbReference>
<gene>
    <name evidence="3" type="ORF">OEA41_003734</name>
</gene>
<accession>A0AAD9Z4U4</accession>
<organism evidence="3 4">
    <name type="scientific">Lepraria neglecta</name>
    <dbReference type="NCBI Taxonomy" id="209136"/>
    <lineage>
        <taxon>Eukaryota</taxon>
        <taxon>Fungi</taxon>
        <taxon>Dikarya</taxon>
        <taxon>Ascomycota</taxon>
        <taxon>Pezizomycotina</taxon>
        <taxon>Lecanoromycetes</taxon>
        <taxon>OSLEUM clade</taxon>
        <taxon>Lecanoromycetidae</taxon>
        <taxon>Lecanorales</taxon>
        <taxon>Lecanorineae</taxon>
        <taxon>Stereocaulaceae</taxon>
        <taxon>Lepraria</taxon>
    </lineage>
</organism>
<keyword evidence="1" id="KW-0547">Nucleotide-binding</keyword>
<comment type="caution">
    <text evidence="3">The sequence shown here is derived from an EMBL/GenBank/DDBJ whole genome shotgun (WGS) entry which is preliminary data.</text>
</comment>
<evidence type="ECO:0000256" key="2">
    <source>
        <dbReference type="ARBA" id="ARBA00022840"/>
    </source>
</evidence>